<evidence type="ECO:0000256" key="4">
    <source>
        <dbReference type="ARBA" id="ARBA00023136"/>
    </source>
</evidence>
<evidence type="ECO:0000259" key="6">
    <source>
        <dbReference type="PROSITE" id="PS50801"/>
    </source>
</evidence>
<feature type="transmembrane region" description="Helical" evidence="5">
    <location>
        <begin position="71"/>
        <end position="89"/>
    </location>
</feature>
<evidence type="ECO:0000313" key="7">
    <source>
        <dbReference type="EMBL" id="CAL2092362.1"/>
    </source>
</evidence>
<dbReference type="InterPro" id="IPR002645">
    <property type="entry name" value="STAS_dom"/>
</dbReference>
<name>A0ABM9P4N3_9FLAO</name>
<feature type="transmembrane region" description="Helical" evidence="5">
    <location>
        <begin position="157"/>
        <end position="181"/>
    </location>
</feature>
<feature type="domain" description="STAS" evidence="6">
    <location>
        <begin position="427"/>
        <end position="502"/>
    </location>
</feature>
<dbReference type="SUPFAM" id="SSF52091">
    <property type="entry name" value="SpoIIaa-like"/>
    <property type="match status" value="1"/>
</dbReference>
<feature type="transmembrane region" description="Helical" evidence="5">
    <location>
        <begin position="293"/>
        <end position="314"/>
    </location>
</feature>
<evidence type="ECO:0000256" key="2">
    <source>
        <dbReference type="ARBA" id="ARBA00022692"/>
    </source>
</evidence>
<dbReference type="EMBL" id="CAXIXY010000006">
    <property type="protein sequence ID" value="CAL2092362.1"/>
    <property type="molecule type" value="Genomic_DNA"/>
</dbReference>
<feature type="transmembrane region" description="Helical" evidence="5">
    <location>
        <begin position="251"/>
        <end position="273"/>
    </location>
</feature>
<proteinExistence type="predicted"/>
<evidence type="ECO:0000256" key="3">
    <source>
        <dbReference type="ARBA" id="ARBA00022989"/>
    </source>
</evidence>
<dbReference type="Proteomes" id="UP001497416">
    <property type="component" value="Unassembled WGS sequence"/>
</dbReference>
<dbReference type="InterPro" id="IPR011547">
    <property type="entry name" value="SLC26A/SulP_dom"/>
</dbReference>
<feature type="transmembrane region" description="Helical" evidence="5">
    <location>
        <begin position="193"/>
        <end position="218"/>
    </location>
</feature>
<protein>
    <submittedName>
        <fullName evidence="7">Sulfate transporter YbaR</fullName>
    </submittedName>
</protein>
<feature type="transmembrane region" description="Helical" evidence="5">
    <location>
        <begin position="42"/>
        <end position="59"/>
    </location>
</feature>
<keyword evidence="2 5" id="KW-0812">Transmembrane</keyword>
<reference evidence="7 8" key="1">
    <citation type="submission" date="2024-05" db="EMBL/GenBank/DDBJ databases">
        <authorList>
            <person name="Duchaud E."/>
        </authorList>
    </citation>
    <scope>NUCLEOTIDE SEQUENCE [LARGE SCALE GENOMIC DNA]</scope>
    <source>
        <strain evidence="7">Ena-SAMPLE-TAB-13-05-2024-13:56:06:370-140302</strain>
    </source>
</reference>
<dbReference type="CDD" id="cd07042">
    <property type="entry name" value="STAS_SulP_like_sulfate_transporter"/>
    <property type="match status" value="1"/>
</dbReference>
<evidence type="ECO:0000256" key="5">
    <source>
        <dbReference type="SAM" id="Phobius"/>
    </source>
</evidence>
<keyword evidence="4 5" id="KW-0472">Membrane</keyword>
<evidence type="ECO:0000313" key="8">
    <source>
        <dbReference type="Proteomes" id="UP001497416"/>
    </source>
</evidence>
<comment type="caution">
    <text evidence="7">The sequence shown here is derived from an EMBL/GenBank/DDBJ whole genome shotgun (WGS) entry which is preliminary data.</text>
</comment>
<organism evidence="7 8">
    <name type="scientific">Tenacibaculum platacis</name>
    <dbReference type="NCBI Taxonomy" id="3137852"/>
    <lineage>
        <taxon>Bacteria</taxon>
        <taxon>Pseudomonadati</taxon>
        <taxon>Bacteroidota</taxon>
        <taxon>Flavobacteriia</taxon>
        <taxon>Flavobacteriales</taxon>
        <taxon>Flavobacteriaceae</taxon>
        <taxon>Tenacibaculum</taxon>
    </lineage>
</organism>
<keyword evidence="3 5" id="KW-1133">Transmembrane helix</keyword>
<accession>A0ABM9P4N3</accession>
<sequence>MTEFITKRVGNIRNDVLSGITVALALVPEAVAFAFVAGVDPLVGLYAAFMIGLITSIFGGRPGMISGATGALAVVMVNLVAEGNAMGAAGENLGLYYLFLTVMLMGVIQMLAGVFKLGKFVRLIPHPVMMGFVNGLAIVIFLSQLGMFTKKVAGEKVWLQGTELFLMIGFVGLTMLIMWGLPKIKATKKLPEALIAILVVSAIVIFGGLDMATVGSFIREGGGEGLKGGFPVPVLETFTKIPLNFETFTFIFPYALILAAIGLIESLMTLNLIDDITETRGNTNRECLAQGGANIITGLFGGMGGCAMIGQSIINIKGGGRGRLSGITAAVFLLMFILFASSLIEQVPIAALVGVMFMVVIGTFAWSSFRIANKIPVADLIVLILVSSLTVIFDLAIAVIAGVIVSALVFSWENAKMIRARKRMREDGTKVYEIWGPLFFGSISSFNEKFDVKNDPDNVLIDFVESRISDHSALEALFVLVEKYQSAGKTIKLKHLSEDCKVLMYKASDKFHNVIIEDVDDPRYHLAANPEAFPKPLNEYKF</sequence>
<dbReference type="RefSeq" id="WP_348713334.1">
    <property type="nucleotide sequence ID" value="NZ_CAXIXY010000006.1"/>
</dbReference>
<feature type="transmembrane region" description="Helical" evidence="5">
    <location>
        <begin position="95"/>
        <end position="115"/>
    </location>
</feature>
<dbReference type="InterPro" id="IPR036513">
    <property type="entry name" value="STAS_dom_sf"/>
</dbReference>
<dbReference type="Pfam" id="PF01740">
    <property type="entry name" value="STAS"/>
    <property type="match status" value="1"/>
</dbReference>
<keyword evidence="8" id="KW-1185">Reference proteome</keyword>
<feature type="transmembrane region" description="Helical" evidence="5">
    <location>
        <begin position="381"/>
        <end position="412"/>
    </location>
</feature>
<feature type="transmembrane region" description="Helical" evidence="5">
    <location>
        <begin position="349"/>
        <end position="369"/>
    </location>
</feature>
<feature type="transmembrane region" description="Helical" evidence="5">
    <location>
        <begin position="326"/>
        <end position="344"/>
    </location>
</feature>
<gene>
    <name evidence="7" type="primary">ybaR</name>
    <name evidence="7" type="ORF">T190607A01A_40403</name>
</gene>
<dbReference type="PROSITE" id="PS50801">
    <property type="entry name" value="STAS"/>
    <property type="match status" value="1"/>
</dbReference>
<comment type="subcellular location">
    <subcellularLocation>
        <location evidence="1">Membrane</location>
        <topology evidence="1">Multi-pass membrane protein</topology>
    </subcellularLocation>
</comment>
<dbReference type="PANTHER" id="PTHR43310:SF1">
    <property type="entry name" value="SULFATE TRANSPORTER YBAR-RELATED"/>
    <property type="match status" value="1"/>
</dbReference>
<feature type="transmembrane region" description="Helical" evidence="5">
    <location>
        <begin position="127"/>
        <end position="145"/>
    </location>
</feature>
<dbReference type="Pfam" id="PF00916">
    <property type="entry name" value="Sulfate_transp"/>
    <property type="match status" value="1"/>
</dbReference>
<dbReference type="InterPro" id="IPR052706">
    <property type="entry name" value="Membrane-Transporter-like"/>
</dbReference>
<evidence type="ECO:0000256" key="1">
    <source>
        <dbReference type="ARBA" id="ARBA00004141"/>
    </source>
</evidence>
<dbReference type="PANTHER" id="PTHR43310">
    <property type="entry name" value="SULFATE TRANSPORTER YBAR-RELATED"/>
    <property type="match status" value="1"/>
</dbReference>
<dbReference type="Gene3D" id="3.30.750.24">
    <property type="entry name" value="STAS domain"/>
    <property type="match status" value="1"/>
</dbReference>